<sequence>MSANPTDRRENLQYVHDMLEQLKVVSGAREGSILGYLMDMARLETEQQIGSSAETSKKQ</sequence>
<proteinExistence type="predicted"/>
<dbReference type="EMBL" id="LAZR01000022">
    <property type="protein sequence ID" value="KKO04570.1"/>
    <property type="molecule type" value="Genomic_DNA"/>
</dbReference>
<evidence type="ECO:0000313" key="1">
    <source>
        <dbReference type="EMBL" id="KKO04570.1"/>
    </source>
</evidence>
<name>A0A0F9VKI0_9ZZZZ</name>
<accession>A0A0F9VKI0</accession>
<comment type="caution">
    <text evidence="1">The sequence shown here is derived from an EMBL/GenBank/DDBJ whole genome shotgun (WGS) entry which is preliminary data.</text>
</comment>
<dbReference type="AlphaFoldDB" id="A0A0F9VKI0"/>
<gene>
    <name evidence="1" type="ORF">LCGC14_0083970</name>
</gene>
<protein>
    <submittedName>
        <fullName evidence="1">Uncharacterized protein</fullName>
    </submittedName>
</protein>
<reference evidence="1" key="1">
    <citation type="journal article" date="2015" name="Nature">
        <title>Complex archaea that bridge the gap between prokaryotes and eukaryotes.</title>
        <authorList>
            <person name="Spang A."/>
            <person name="Saw J.H."/>
            <person name="Jorgensen S.L."/>
            <person name="Zaremba-Niedzwiedzka K."/>
            <person name="Martijn J."/>
            <person name="Lind A.E."/>
            <person name="van Eijk R."/>
            <person name="Schleper C."/>
            <person name="Guy L."/>
            <person name="Ettema T.J."/>
        </authorList>
    </citation>
    <scope>NUCLEOTIDE SEQUENCE</scope>
</reference>
<organism evidence="1">
    <name type="scientific">marine sediment metagenome</name>
    <dbReference type="NCBI Taxonomy" id="412755"/>
    <lineage>
        <taxon>unclassified sequences</taxon>
        <taxon>metagenomes</taxon>
        <taxon>ecological metagenomes</taxon>
    </lineage>
</organism>